<dbReference type="PATRIC" id="fig|1131935.3.peg.926"/>
<gene>
    <name evidence="2" type="ORF">PDENDC454_04676</name>
</gene>
<reference evidence="2 3" key="1">
    <citation type="journal article" date="2012" name="J. Bacteriol.">
        <title>Genome Sequence of the Pattern-Forming Social Bacterium Paenibacillus dendritiformis C454 Chiral Morphotype.</title>
        <authorList>
            <person name="Sirota-Madi A."/>
            <person name="Olender T."/>
            <person name="Helman Y."/>
            <person name="Brainis I."/>
            <person name="Finkelshtein A."/>
            <person name="Roth D."/>
            <person name="Hagai E."/>
            <person name="Leshkowitz D."/>
            <person name="Brodsky L."/>
            <person name="Galatenko V."/>
            <person name="Nikolaev V."/>
            <person name="Gutnick D.L."/>
            <person name="Lancet D."/>
            <person name="Ben-Jacob E."/>
        </authorList>
    </citation>
    <scope>NUCLEOTIDE SEQUENCE [LARGE SCALE GENOMIC DNA]</scope>
    <source>
        <strain evidence="2 3">C454</strain>
    </source>
</reference>
<organism evidence="2 3">
    <name type="scientific">Paenibacillus dendritiformis C454</name>
    <dbReference type="NCBI Taxonomy" id="1131935"/>
    <lineage>
        <taxon>Bacteria</taxon>
        <taxon>Bacillati</taxon>
        <taxon>Bacillota</taxon>
        <taxon>Bacilli</taxon>
        <taxon>Bacillales</taxon>
        <taxon>Paenibacillaceae</taxon>
        <taxon>Paenibacillus</taxon>
    </lineage>
</organism>
<proteinExistence type="predicted"/>
<keyword evidence="3" id="KW-1185">Reference proteome</keyword>
<accession>H3SBP9</accession>
<evidence type="ECO:0000313" key="3">
    <source>
        <dbReference type="Proteomes" id="UP000003900"/>
    </source>
</evidence>
<evidence type="ECO:0000313" key="2">
    <source>
        <dbReference type="EMBL" id="EHQ63413.1"/>
    </source>
</evidence>
<dbReference type="AlphaFoldDB" id="H3SBP9"/>
<evidence type="ECO:0000256" key="1">
    <source>
        <dbReference type="SAM" id="Phobius"/>
    </source>
</evidence>
<protein>
    <submittedName>
        <fullName evidence="2">Uncharacterized protein</fullName>
    </submittedName>
</protein>
<sequence length="83" mass="9697">MGASVEKPLWIQQFCIRKRLFDVSGRHGEDSFCNHAVEQTVKELGKVYILFISFFCGILLIRERLIDKVLVEKLFENHSKKTL</sequence>
<feature type="transmembrane region" description="Helical" evidence="1">
    <location>
        <begin position="44"/>
        <end position="61"/>
    </location>
</feature>
<dbReference type="EMBL" id="AHKH01000008">
    <property type="protein sequence ID" value="EHQ63413.1"/>
    <property type="molecule type" value="Genomic_DNA"/>
</dbReference>
<dbReference type="Proteomes" id="UP000003900">
    <property type="component" value="Unassembled WGS sequence"/>
</dbReference>
<name>H3SBP9_9BACL</name>
<keyword evidence="1" id="KW-0472">Membrane</keyword>
<keyword evidence="1" id="KW-1133">Transmembrane helix</keyword>
<comment type="caution">
    <text evidence="2">The sequence shown here is derived from an EMBL/GenBank/DDBJ whole genome shotgun (WGS) entry which is preliminary data.</text>
</comment>
<dbReference type="STRING" id="1131935.PDENDC454_04676"/>
<keyword evidence="1" id="KW-0812">Transmembrane</keyword>